<dbReference type="PANTHER" id="PTHR43280">
    <property type="entry name" value="ARAC-FAMILY TRANSCRIPTIONAL REGULATOR"/>
    <property type="match status" value="1"/>
</dbReference>
<evidence type="ECO:0000256" key="2">
    <source>
        <dbReference type="ARBA" id="ARBA00023125"/>
    </source>
</evidence>
<evidence type="ECO:0000256" key="1">
    <source>
        <dbReference type="ARBA" id="ARBA00023015"/>
    </source>
</evidence>
<keyword evidence="3" id="KW-0804">Transcription</keyword>
<evidence type="ECO:0000313" key="6">
    <source>
        <dbReference type="Proteomes" id="UP000184386"/>
    </source>
</evidence>
<sequence length="321" mass="38075">MLFSYDADVLPQVRLIGRIRYTEPWIHFYRVIDEYILYVIRNGEMYLKEGNMRYTLKKGDMFLLEPNLPHEGYQRAVCDYYYVHFKHSALKNISQGEEKKALQDLSEKRMISLASFNLDSGNVTDSLTCLPKLFSLPNQEFQTTLKQAIDIYNKREEHYKRIVSTQFHLFLLQAAHEHLMNSGTGQNPPHIRKSETVAEKILRYLNCNYSQKINSSLIEKQFEVNFDYINRIFSELTGNTIFSYLNSLRIEHAKELLATTSLPFGDIGYLVGIDDRYYFTKQFKKYTGMTPTEYFEHIHRMKKDREFQSWVHYRKQEVSPT</sequence>
<keyword evidence="1" id="KW-0805">Transcription regulation</keyword>
<dbReference type="PROSITE" id="PS00041">
    <property type="entry name" value="HTH_ARAC_FAMILY_1"/>
    <property type="match status" value="1"/>
</dbReference>
<evidence type="ECO:0000256" key="3">
    <source>
        <dbReference type="ARBA" id="ARBA00023163"/>
    </source>
</evidence>
<evidence type="ECO:0000313" key="5">
    <source>
        <dbReference type="EMBL" id="SHL22555.1"/>
    </source>
</evidence>
<proteinExistence type="predicted"/>
<feature type="domain" description="HTH araC/xylS-type" evidence="4">
    <location>
        <begin position="199"/>
        <end position="297"/>
    </location>
</feature>
<dbReference type="RefSeq" id="WP_084124591.1">
    <property type="nucleotide sequence ID" value="NZ_FRAC01000027.1"/>
</dbReference>
<dbReference type="InterPro" id="IPR009057">
    <property type="entry name" value="Homeodomain-like_sf"/>
</dbReference>
<dbReference type="Gene3D" id="1.10.10.60">
    <property type="entry name" value="Homeodomain-like"/>
    <property type="match status" value="2"/>
</dbReference>
<dbReference type="InterPro" id="IPR003313">
    <property type="entry name" value="AraC-bd"/>
</dbReference>
<dbReference type="InterPro" id="IPR018060">
    <property type="entry name" value="HTH_AraC"/>
</dbReference>
<dbReference type="SUPFAM" id="SSF46689">
    <property type="entry name" value="Homeodomain-like"/>
    <property type="match status" value="1"/>
</dbReference>
<dbReference type="Pfam" id="PF02311">
    <property type="entry name" value="AraC_binding"/>
    <property type="match status" value="1"/>
</dbReference>
<dbReference type="EMBL" id="FRAC01000027">
    <property type="protein sequence ID" value="SHL22555.1"/>
    <property type="molecule type" value="Genomic_DNA"/>
</dbReference>
<name>A0A1M6YWT4_9FIRM</name>
<accession>A0A1M6YWT4</accession>
<dbReference type="InterPro" id="IPR018062">
    <property type="entry name" value="HTH_AraC-typ_CS"/>
</dbReference>
<organism evidence="5 6">
    <name type="scientific">Anaerocolumna jejuensis DSM 15929</name>
    <dbReference type="NCBI Taxonomy" id="1121322"/>
    <lineage>
        <taxon>Bacteria</taxon>
        <taxon>Bacillati</taxon>
        <taxon>Bacillota</taxon>
        <taxon>Clostridia</taxon>
        <taxon>Lachnospirales</taxon>
        <taxon>Lachnospiraceae</taxon>
        <taxon>Anaerocolumna</taxon>
    </lineage>
</organism>
<dbReference type="SUPFAM" id="SSF51215">
    <property type="entry name" value="Regulatory protein AraC"/>
    <property type="match status" value="1"/>
</dbReference>
<dbReference type="SMART" id="SM00342">
    <property type="entry name" value="HTH_ARAC"/>
    <property type="match status" value="1"/>
</dbReference>
<dbReference type="PROSITE" id="PS01124">
    <property type="entry name" value="HTH_ARAC_FAMILY_2"/>
    <property type="match status" value="1"/>
</dbReference>
<reference evidence="5 6" key="1">
    <citation type="submission" date="2016-11" db="EMBL/GenBank/DDBJ databases">
        <authorList>
            <person name="Jaros S."/>
            <person name="Januszkiewicz K."/>
            <person name="Wedrychowicz H."/>
        </authorList>
    </citation>
    <scope>NUCLEOTIDE SEQUENCE [LARGE SCALE GENOMIC DNA]</scope>
    <source>
        <strain evidence="5 6">DSM 15929</strain>
    </source>
</reference>
<dbReference type="Pfam" id="PF12833">
    <property type="entry name" value="HTH_18"/>
    <property type="match status" value="1"/>
</dbReference>
<dbReference type="Proteomes" id="UP000184386">
    <property type="component" value="Unassembled WGS sequence"/>
</dbReference>
<keyword evidence="6" id="KW-1185">Reference proteome</keyword>
<evidence type="ECO:0000259" key="4">
    <source>
        <dbReference type="PROSITE" id="PS01124"/>
    </source>
</evidence>
<gene>
    <name evidence="5" type="ORF">SAMN02745136_04398</name>
</gene>
<dbReference type="STRING" id="1121322.SAMN02745136_04398"/>
<keyword evidence="2" id="KW-0238">DNA-binding</keyword>
<dbReference type="PANTHER" id="PTHR43280:SF30">
    <property type="entry name" value="MMSAB OPERON REGULATORY PROTEIN"/>
    <property type="match status" value="1"/>
</dbReference>
<dbReference type="AlphaFoldDB" id="A0A1M6YWT4"/>
<dbReference type="OrthoDB" id="9807321at2"/>
<protein>
    <submittedName>
        <fullName evidence="5">AraC-like ligand binding domain-containing protein</fullName>
    </submittedName>
</protein>
<dbReference type="GO" id="GO:0003700">
    <property type="term" value="F:DNA-binding transcription factor activity"/>
    <property type="evidence" value="ECO:0007669"/>
    <property type="project" value="InterPro"/>
</dbReference>
<dbReference type="InterPro" id="IPR037923">
    <property type="entry name" value="HTH-like"/>
</dbReference>
<dbReference type="GO" id="GO:0043565">
    <property type="term" value="F:sequence-specific DNA binding"/>
    <property type="evidence" value="ECO:0007669"/>
    <property type="project" value="InterPro"/>
</dbReference>